<keyword evidence="1" id="KW-0677">Repeat</keyword>
<evidence type="ECO:0000256" key="2">
    <source>
        <dbReference type="PROSITE-ProRule" id="PRU00235"/>
    </source>
</evidence>
<sequence>MSVLLQRNLAALNRGVSFSKLSFIRKNSSAVPNQSDDLPVHEYGVGSAGDRKLYVWGLVEHGGLGVHHLLKKKKFPPQYYQRPSSHNLAHLCKISDIACGYGFSLFAVKKDKVRLLGCGISTDGQIGYQAPRRNHPLGMVQTASPIQLPIADDTKVIRVAAGRAHSLVLTDSQGLFTLGNNAYGQCARAVVPGEDYASVNNLYNVKHLGGQRIVDVCCGQDHSLMLTEDGGVWACGWGADGQTGQGHFEASVAQPRAVATGDVAGERIVKVASKGDFVLALNDKGEVFGWGNNEYKQIVAADILQINTPVHLKQLQQVAGRIVDIGAGGSFAIAVNECGSVFVWGFGLLGGGPQLTRAGAPQRLPATLFGGGEGEGEVQQVGCGLFCMSAVTRLGHLYMWGRNKGASLGLGHTNDQYFPFKVAVGAEVLKVATGVDHTLALCKPFA</sequence>
<protein>
    <recommendedName>
        <fullName evidence="3">RCC1-like domain-containing protein</fullName>
    </recommendedName>
</protein>
<dbReference type="AlphaFoldDB" id="A0A482XDI7"/>
<feature type="domain" description="RCC1-like" evidence="3">
    <location>
        <begin position="204"/>
        <end position="443"/>
    </location>
</feature>
<dbReference type="Proteomes" id="UP000291343">
    <property type="component" value="Unassembled WGS sequence"/>
</dbReference>
<accession>A0A482XDI7</accession>
<dbReference type="SUPFAM" id="SSF50985">
    <property type="entry name" value="RCC1/BLIP-II"/>
    <property type="match status" value="1"/>
</dbReference>
<proteinExistence type="predicted"/>
<dbReference type="PANTHER" id="PTHR46337:SF1">
    <property type="entry name" value="RCC1-LIKE G EXCHANGING FACTOR-LIKE PROTEIN"/>
    <property type="match status" value="1"/>
</dbReference>
<dbReference type="GO" id="GO:0005743">
    <property type="term" value="C:mitochondrial inner membrane"/>
    <property type="evidence" value="ECO:0007669"/>
    <property type="project" value="TreeGrafter"/>
</dbReference>
<dbReference type="GO" id="GO:0005085">
    <property type="term" value="F:guanyl-nucleotide exchange factor activity"/>
    <property type="evidence" value="ECO:0007669"/>
    <property type="project" value="TreeGrafter"/>
</dbReference>
<dbReference type="OrthoDB" id="70707at2759"/>
<feature type="repeat" description="RCC1" evidence="2">
    <location>
        <begin position="395"/>
        <end position="444"/>
    </location>
</feature>
<dbReference type="FunCoup" id="A0A482XDI7">
    <property type="interactions" value="650"/>
</dbReference>
<dbReference type="PROSITE" id="PS00626">
    <property type="entry name" value="RCC1_2"/>
    <property type="match status" value="1"/>
</dbReference>
<evidence type="ECO:0000259" key="3">
    <source>
        <dbReference type="Pfam" id="PF25390"/>
    </source>
</evidence>
<feature type="repeat" description="RCC1" evidence="2">
    <location>
        <begin position="111"/>
        <end position="172"/>
    </location>
</feature>
<comment type="caution">
    <text evidence="4">The sequence shown here is derived from an EMBL/GenBank/DDBJ whole genome shotgun (WGS) entry which is preliminary data.</text>
</comment>
<dbReference type="GO" id="GO:0070131">
    <property type="term" value="P:positive regulation of mitochondrial translation"/>
    <property type="evidence" value="ECO:0007669"/>
    <property type="project" value="TreeGrafter"/>
</dbReference>
<gene>
    <name evidence="4" type="ORF">LSTR_LSTR009175</name>
</gene>
<dbReference type="InterPro" id="IPR000408">
    <property type="entry name" value="Reg_chr_condens"/>
</dbReference>
<dbReference type="GO" id="GO:0019843">
    <property type="term" value="F:rRNA binding"/>
    <property type="evidence" value="ECO:0007669"/>
    <property type="project" value="TreeGrafter"/>
</dbReference>
<name>A0A482XDI7_LAOST</name>
<dbReference type="InterPro" id="IPR053035">
    <property type="entry name" value="Mitochondrial_GEF_domain"/>
</dbReference>
<evidence type="ECO:0000256" key="1">
    <source>
        <dbReference type="ARBA" id="ARBA00022737"/>
    </source>
</evidence>
<feature type="repeat" description="RCC1" evidence="2">
    <location>
        <begin position="285"/>
        <end position="338"/>
    </location>
</feature>
<dbReference type="InParanoid" id="A0A482XDI7"/>
<evidence type="ECO:0000313" key="4">
    <source>
        <dbReference type="EMBL" id="RZF43752.1"/>
    </source>
</evidence>
<feature type="repeat" description="RCC1" evidence="2">
    <location>
        <begin position="51"/>
        <end position="110"/>
    </location>
</feature>
<dbReference type="Gene3D" id="2.130.10.30">
    <property type="entry name" value="Regulator of chromosome condensation 1/beta-lactamase-inhibitor protein II"/>
    <property type="match status" value="2"/>
</dbReference>
<dbReference type="Pfam" id="PF13540">
    <property type="entry name" value="RCC1_2"/>
    <property type="match status" value="1"/>
</dbReference>
<dbReference type="EMBL" id="QKKF02012223">
    <property type="protein sequence ID" value="RZF43752.1"/>
    <property type="molecule type" value="Genomic_DNA"/>
</dbReference>
<dbReference type="SMR" id="A0A482XDI7"/>
<dbReference type="PANTHER" id="PTHR46337">
    <property type="entry name" value="RCC1-LIKE G EXCHANGING FACTOR-LIKE PROTEIN"/>
    <property type="match status" value="1"/>
</dbReference>
<dbReference type="InterPro" id="IPR009091">
    <property type="entry name" value="RCC1/BLIP-II"/>
</dbReference>
<dbReference type="PROSITE" id="PS50012">
    <property type="entry name" value="RCC1_3"/>
    <property type="match status" value="5"/>
</dbReference>
<evidence type="ECO:0000313" key="5">
    <source>
        <dbReference type="Proteomes" id="UP000291343"/>
    </source>
</evidence>
<feature type="repeat" description="RCC1" evidence="2">
    <location>
        <begin position="230"/>
        <end position="284"/>
    </location>
</feature>
<dbReference type="STRING" id="195883.A0A482XDI7"/>
<dbReference type="Pfam" id="PF25390">
    <property type="entry name" value="WD40_RLD"/>
    <property type="match status" value="1"/>
</dbReference>
<keyword evidence="5" id="KW-1185">Reference proteome</keyword>
<reference evidence="4 5" key="1">
    <citation type="journal article" date="2017" name="Gigascience">
        <title>Genome sequence of the small brown planthopper, Laodelphax striatellus.</title>
        <authorList>
            <person name="Zhu J."/>
            <person name="Jiang F."/>
            <person name="Wang X."/>
            <person name="Yang P."/>
            <person name="Bao Y."/>
            <person name="Zhao W."/>
            <person name="Wang W."/>
            <person name="Lu H."/>
            <person name="Wang Q."/>
            <person name="Cui N."/>
            <person name="Li J."/>
            <person name="Chen X."/>
            <person name="Luo L."/>
            <person name="Yu J."/>
            <person name="Kang L."/>
            <person name="Cui F."/>
        </authorList>
    </citation>
    <scope>NUCLEOTIDE SEQUENCE [LARGE SCALE GENOMIC DNA]</scope>
    <source>
        <strain evidence="4">Lst14</strain>
    </source>
</reference>
<organism evidence="4 5">
    <name type="scientific">Laodelphax striatellus</name>
    <name type="common">Small brown planthopper</name>
    <name type="synonym">Delphax striatella</name>
    <dbReference type="NCBI Taxonomy" id="195883"/>
    <lineage>
        <taxon>Eukaryota</taxon>
        <taxon>Metazoa</taxon>
        <taxon>Ecdysozoa</taxon>
        <taxon>Arthropoda</taxon>
        <taxon>Hexapoda</taxon>
        <taxon>Insecta</taxon>
        <taxon>Pterygota</taxon>
        <taxon>Neoptera</taxon>
        <taxon>Paraneoptera</taxon>
        <taxon>Hemiptera</taxon>
        <taxon>Auchenorrhyncha</taxon>
        <taxon>Fulgoroidea</taxon>
        <taxon>Delphacidae</taxon>
        <taxon>Criomorphinae</taxon>
        <taxon>Laodelphax</taxon>
    </lineage>
</organism>
<dbReference type="InterPro" id="IPR058923">
    <property type="entry name" value="RCC1-like_dom"/>
</dbReference>